<dbReference type="InterPro" id="IPR027414">
    <property type="entry name" value="GH95_N_dom"/>
</dbReference>
<dbReference type="RefSeq" id="XP_033690797.1">
    <property type="nucleotide sequence ID" value="XM_033830703.1"/>
</dbReference>
<dbReference type="GeneID" id="54584033"/>
<keyword evidence="6" id="KW-1185">Reference proteome</keyword>
<name>A0A6A6J2W4_9PLEO</name>
<evidence type="ECO:0000256" key="1">
    <source>
        <dbReference type="SAM" id="SignalP"/>
    </source>
</evidence>
<feature type="chain" id="PRO_5025397322" evidence="1">
    <location>
        <begin position="22"/>
        <end position="797"/>
    </location>
</feature>
<dbReference type="InterPro" id="IPR054363">
    <property type="entry name" value="GH95_cat"/>
</dbReference>
<sequence length="797" mass="87008">MKLHGLSELVLTLTLTSQCQAVLDGSRFLWYTSPAQEWEQGALPIGNGRLGGTIYGGADEVFTLNENTIWSGPLQDRVSANALEALPIAREMLLAGNISAAGDYIQREMSPPEKSERAFSYFGNMDLAFGHSGQLENYLRWLDTRQGNAGVSYMYGGVNYTREYIASFPAGVLAARFTASKQHALTLNVSFSRLENISANLAASTGSVHSINMTGTSGQPASQNPILFTGKAVFVAPGATFQAFGSSLLIANATVIDMFFDAETNYRYSTQADRDAEISRKLGNAVSQGYDRVKKEALDDACALLERASLDLGQSPANLTSLPTNERVLNSRTDFSDIELTTLTWNYGRHLLVASSRNTGETIDMPANLQGTWNNKTTAAWGGKFTININTEMNYWPAGQTNLIETQEPLFDLMKVAKPRGESMAQRMYGCSGTVFHHNLDLWGDPGPTDNYTSSTMWPMGAAWLVQHMLDHYRFTGDKTFLANTAYPYLVDVAKFYECYTFNWEGYRIAGPSLSPENAFVVPANFSIAGKTGAMDVDISMDNQLMTDVFTGLIEAAAVLGISDTDPDLQAAKAFLPLIRPPQIGSLGQILEWRYEYQEKAKGHRHLSPLYSLHPGTKFSPLINATLSKAAGVLLDRRLAGGSGSTGWSRTWFINQYARLYRGADAWEMVRAWFKTYPTGNLWNTDSGSNFQIDGNFGFTSGITEMLLQSHAGVVHLLPALPGQAIPNGSVRGLKARGNFEVDIEWADGGFKNATVVAVIGGELKLRVENGTSFSVNGEPYSGALATRKGAKYTIAT</sequence>
<dbReference type="PIRSF" id="PIRSF007663">
    <property type="entry name" value="UCP007663"/>
    <property type="match status" value="1"/>
</dbReference>
<dbReference type="Pfam" id="PF22124">
    <property type="entry name" value="Glyco_hydro_95_cat"/>
    <property type="match status" value="1"/>
</dbReference>
<protein>
    <submittedName>
        <fullName evidence="5">Glycoside hydrolase family 95 protein</fullName>
    </submittedName>
</protein>
<evidence type="ECO:0000259" key="4">
    <source>
        <dbReference type="Pfam" id="PF22124"/>
    </source>
</evidence>
<dbReference type="SUPFAM" id="SSF48208">
    <property type="entry name" value="Six-hairpin glycosidases"/>
    <property type="match status" value="1"/>
</dbReference>
<keyword evidence="1" id="KW-0732">Signal</keyword>
<feature type="domain" description="Alpha fucosidase A-like C-terminal" evidence="3">
    <location>
        <begin position="709"/>
        <end position="784"/>
    </location>
</feature>
<dbReference type="InterPro" id="IPR049053">
    <property type="entry name" value="AFCA-like_C"/>
</dbReference>
<dbReference type="Gene3D" id="1.50.10.10">
    <property type="match status" value="1"/>
</dbReference>
<proteinExistence type="predicted"/>
<dbReference type="PANTHER" id="PTHR31084:SF0">
    <property type="entry name" value="ALPHA-L-FUCOSIDASE 2"/>
    <property type="match status" value="1"/>
</dbReference>
<accession>A0A6A6J2W4</accession>
<dbReference type="GO" id="GO:0005975">
    <property type="term" value="P:carbohydrate metabolic process"/>
    <property type="evidence" value="ECO:0007669"/>
    <property type="project" value="InterPro"/>
</dbReference>
<dbReference type="Proteomes" id="UP000800094">
    <property type="component" value="Unassembled WGS sequence"/>
</dbReference>
<dbReference type="PANTHER" id="PTHR31084">
    <property type="entry name" value="ALPHA-L-FUCOSIDASE 2"/>
    <property type="match status" value="1"/>
</dbReference>
<keyword evidence="5" id="KW-0378">Hydrolase</keyword>
<dbReference type="EMBL" id="ML987189">
    <property type="protein sequence ID" value="KAF2255793.1"/>
    <property type="molecule type" value="Genomic_DNA"/>
</dbReference>
<organism evidence="5 6">
    <name type="scientific">Trematosphaeria pertusa</name>
    <dbReference type="NCBI Taxonomy" id="390896"/>
    <lineage>
        <taxon>Eukaryota</taxon>
        <taxon>Fungi</taxon>
        <taxon>Dikarya</taxon>
        <taxon>Ascomycota</taxon>
        <taxon>Pezizomycotina</taxon>
        <taxon>Dothideomycetes</taxon>
        <taxon>Pleosporomycetidae</taxon>
        <taxon>Pleosporales</taxon>
        <taxon>Massarineae</taxon>
        <taxon>Trematosphaeriaceae</taxon>
        <taxon>Trematosphaeria</taxon>
    </lineage>
</organism>
<dbReference type="Pfam" id="PF14498">
    <property type="entry name" value="Glyco_hyd_65N_2"/>
    <property type="match status" value="1"/>
</dbReference>
<reference evidence="5" key="1">
    <citation type="journal article" date="2020" name="Stud. Mycol.">
        <title>101 Dothideomycetes genomes: a test case for predicting lifestyles and emergence of pathogens.</title>
        <authorList>
            <person name="Haridas S."/>
            <person name="Albert R."/>
            <person name="Binder M."/>
            <person name="Bloem J."/>
            <person name="Labutti K."/>
            <person name="Salamov A."/>
            <person name="Andreopoulos B."/>
            <person name="Baker S."/>
            <person name="Barry K."/>
            <person name="Bills G."/>
            <person name="Bluhm B."/>
            <person name="Cannon C."/>
            <person name="Castanera R."/>
            <person name="Culley D."/>
            <person name="Daum C."/>
            <person name="Ezra D."/>
            <person name="Gonzalez J."/>
            <person name="Henrissat B."/>
            <person name="Kuo A."/>
            <person name="Liang C."/>
            <person name="Lipzen A."/>
            <person name="Lutzoni F."/>
            <person name="Magnuson J."/>
            <person name="Mondo S."/>
            <person name="Nolan M."/>
            <person name="Ohm R."/>
            <person name="Pangilinan J."/>
            <person name="Park H.-J."/>
            <person name="Ramirez L."/>
            <person name="Alfaro M."/>
            <person name="Sun H."/>
            <person name="Tritt A."/>
            <person name="Yoshinaga Y."/>
            <person name="Zwiers L.-H."/>
            <person name="Turgeon B."/>
            <person name="Goodwin S."/>
            <person name="Spatafora J."/>
            <person name="Crous P."/>
            <person name="Grigoriev I."/>
        </authorList>
    </citation>
    <scope>NUCLEOTIDE SEQUENCE</scope>
    <source>
        <strain evidence="5">CBS 122368</strain>
    </source>
</reference>
<evidence type="ECO:0000259" key="3">
    <source>
        <dbReference type="Pfam" id="PF21307"/>
    </source>
</evidence>
<dbReference type="GO" id="GO:0004560">
    <property type="term" value="F:alpha-L-fucosidase activity"/>
    <property type="evidence" value="ECO:0007669"/>
    <property type="project" value="InterPro"/>
</dbReference>
<evidence type="ECO:0000313" key="6">
    <source>
        <dbReference type="Proteomes" id="UP000800094"/>
    </source>
</evidence>
<dbReference type="InterPro" id="IPR016518">
    <property type="entry name" value="Alpha-L-fucosidase"/>
</dbReference>
<dbReference type="AlphaFoldDB" id="A0A6A6J2W4"/>
<feature type="signal peptide" evidence="1">
    <location>
        <begin position="1"/>
        <end position="21"/>
    </location>
</feature>
<dbReference type="Pfam" id="PF21307">
    <property type="entry name" value="Glyco_hydro_95_C"/>
    <property type="match status" value="1"/>
</dbReference>
<evidence type="ECO:0000259" key="2">
    <source>
        <dbReference type="Pfam" id="PF14498"/>
    </source>
</evidence>
<dbReference type="InterPro" id="IPR008928">
    <property type="entry name" value="6-hairpin_glycosidase_sf"/>
</dbReference>
<dbReference type="InterPro" id="IPR012341">
    <property type="entry name" value="6hp_glycosidase-like_sf"/>
</dbReference>
<dbReference type="OrthoDB" id="2848340at2759"/>
<evidence type="ECO:0000313" key="5">
    <source>
        <dbReference type="EMBL" id="KAF2255793.1"/>
    </source>
</evidence>
<feature type="domain" description="Glycosyl hydrolase family 95 catalytic" evidence="4">
    <location>
        <begin position="289"/>
        <end position="707"/>
    </location>
</feature>
<gene>
    <name evidence="5" type="ORF">BU26DRAFT_526451</name>
</gene>
<feature type="domain" description="Glycosyl hydrolase family 95 N-terminal" evidence="2">
    <location>
        <begin position="29"/>
        <end position="267"/>
    </location>
</feature>